<organism evidence="1 2">
    <name type="scientific">Rotaria magnacalcarata</name>
    <dbReference type="NCBI Taxonomy" id="392030"/>
    <lineage>
        <taxon>Eukaryota</taxon>
        <taxon>Metazoa</taxon>
        <taxon>Spiralia</taxon>
        <taxon>Gnathifera</taxon>
        <taxon>Rotifera</taxon>
        <taxon>Eurotatoria</taxon>
        <taxon>Bdelloidea</taxon>
        <taxon>Philodinida</taxon>
        <taxon>Philodinidae</taxon>
        <taxon>Rotaria</taxon>
    </lineage>
</organism>
<dbReference type="Proteomes" id="UP000676336">
    <property type="component" value="Unassembled WGS sequence"/>
</dbReference>
<protein>
    <submittedName>
        <fullName evidence="1">Uncharacterized protein</fullName>
    </submittedName>
</protein>
<evidence type="ECO:0000313" key="2">
    <source>
        <dbReference type="Proteomes" id="UP000676336"/>
    </source>
</evidence>
<dbReference type="AlphaFoldDB" id="A0A8S2WF30"/>
<accession>A0A8S2WF30</accession>
<feature type="non-terminal residue" evidence="1">
    <location>
        <position position="66"/>
    </location>
</feature>
<reference evidence="1" key="1">
    <citation type="submission" date="2021-02" db="EMBL/GenBank/DDBJ databases">
        <authorList>
            <person name="Nowell W R."/>
        </authorList>
    </citation>
    <scope>NUCLEOTIDE SEQUENCE</scope>
</reference>
<name>A0A8S2WF30_9BILA</name>
<gene>
    <name evidence="1" type="ORF">SMN809_LOCUS31918</name>
</gene>
<proteinExistence type="predicted"/>
<dbReference type="EMBL" id="CAJOBI010065239">
    <property type="protein sequence ID" value="CAF4433152.1"/>
    <property type="molecule type" value="Genomic_DNA"/>
</dbReference>
<comment type="caution">
    <text evidence="1">The sequence shown here is derived from an EMBL/GenBank/DDBJ whole genome shotgun (WGS) entry which is preliminary data.</text>
</comment>
<evidence type="ECO:0000313" key="1">
    <source>
        <dbReference type="EMBL" id="CAF4433152.1"/>
    </source>
</evidence>
<sequence length="66" mass="7738">MAEKKNNILPVIEEEYSIIEKSLLIPIILEFQNEQYQYYATSEAKISAILIRFIVDQELAFNTNEN</sequence>